<dbReference type="PANTHER" id="PTHR11638">
    <property type="entry name" value="ATP-DEPENDENT CLP PROTEASE"/>
    <property type="match status" value="1"/>
</dbReference>
<dbReference type="InterPro" id="IPR050130">
    <property type="entry name" value="ClpA_ClpB"/>
</dbReference>
<dbReference type="PATRIC" id="fig|943816.4.peg.3793"/>
<dbReference type="SMART" id="SM00382">
    <property type="entry name" value="AAA"/>
    <property type="match status" value="1"/>
</dbReference>
<dbReference type="SUPFAM" id="SSF52540">
    <property type="entry name" value="P-loop containing nucleoside triphosphate hydrolases"/>
    <property type="match status" value="1"/>
</dbReference>
<dbReference type="GO" id="GO:0016887">
    <property type="term" value="F:ATP hydrolysis activity"/>
    <property type="evidence" value="ECO:0007669"/>
    <property type="project" value="InterPro"/>
</dbReference>
<accession>A0A1E7K7K4</accession>
<organism evidence="5 6">
    <name type="scientific">Streptomyces qinglanensis</name>
    <dbReference type="NCBI Taxonomy" id="943816"/>
    <lineage>
        <taxon>Bacteria</taxon>
        <taxon>Bacillati</taxon>
        <taxon>Actinomycetota</taxon>
        <taxon>Actinomycetes</taxon>
        <taxon>Kitasatosporales</taxon>
        <taxon>Streptomycetaceae</taxon>
        <taxon>Streptomyces</taxon>
    </lineage>
</organism>
<sequence>MNMAKGPGPGAGADPQQSASGDRRAGATPPDDGQPVVADGMMPLWAVSLGWELRRGRQVILNGQIRDRWWFDDSPASFREVVAGTLAARGAEVVGWWDPVGGLTFPLPEHAERFDRLAAAPPATGRGDGAVRDRAGTGDPGGADSGGGAPAAGATADDGSAPRRDAGEPPAAEPTGRPRRDGERQRSRERLFAARSPGRPRSFDDVVATVQRLAASPDAATAFVFEDVDHHLPADRPESQLGYLRLRAAMAAAVTPHSAEGPQPHARNAVLCAVGDVGRLPGWFHLEDPRIAALHIGPPAPSERRLWLTWLLRYFDGGRHAARSDLEALVGATDGMAGWEIESLARTSRLRGAPLQKPDKLLELHRLNVNVDPWAQLDRETVARAAHALASRVVGQPAAVNAVAAALQSAFVGVDFGHSGVARPRGAFFFVGPTGVGKTELAKAVAELMFGDRSAYARFDMSEYQQEHAAERLAGAPPGYIGYEQGGELTRRVQERPFSVLLFDEIEKAHPKVLDKFLQILEDGRLTDGRGQTAYFSECLIIFTSNTGAEELRTLLEGREDELPYTALEAHFTRAVEDRFRENGRPEIYGRLKPGVVVFDMLRREHIVSIADRLLGQLTESVRERHRVELVHDTRTLHPWITARMSEPEHQAYGGRQIRNELEQVRAQVVRHLLEHRPAPGSRIRTEIGPEGEVRVTTYMTDPASAADSTGTAETRAMPGIPGSADQTAAADAAGQGGLASTAEGGGPA</sequence>
<feature type="domain" description="AAA+ ATPase" evidence="4">
    <location>
        <begin position="424"/>
        <end position="566"/>
    </location>
</feature>
<dbReference type="CDD" id="cd19499">
    <property type="entry name" value="RecA-like_ClpB_Hsp104-like"/>
    <property type="match status" value="1"/>
</dbReference>
<feature type="region of interest" description="Disordered" evidence="3">
    <location>
        <begin position="702"/>
        <end position="749"/>
    </location>
</feature>
<dbReference type="GO" id="GO:0005524">
    <property type="term" value="F:ATP binding"/>
    <property type="evidence" value="ECO:0007669"/>
    <property type="project" value="UniProtKB-KW"/>
</dbReference>
<keyword evidence="2" id="KW-0067">ATP-binding</keyword>
<dbReference type="GO" id="GO:0005737">
    <property type="term" value="C:cytoplasm"/>
    <property type="evidence" value="ECO:0007669"/>
    <property type="project" value="TreeGrafter"/>
</dbReference>
<dbReference type="PRINTS" id="PR00300">
    <property type="entry name" value="CLPPROTEASEA"/>
</dbReference>
<dbReference type="PANTHER" id="PTHR11638:SF18">
    <property type="entry name" value="HEAT SHOCK PROTEIN 104"/>
    <property type="match status" value="1"/>
</dbReference>
<proteinExistence type="predicted"/>
<comment type="caution">
    <text evidence="5">The sequence shown here is derived from an EMBL/GenBank/DDBJ whole genome shotgun (WGS) entry which is preliminary data.</text>
</comment>
<evidence type="ECO:0000313" key="5">
    <source>
        <dbReference type="EMBL" id="OEU99908.1"/>
    </source>
</evidence>
<protein>
    <submittedName>
        <fullName evidence="5">AAA family ATPase</fullName>
    </submittedName>
</protein>
<feature type="compositionally biased region" description="Low complexity" evidence="3">
    <location>
        <begin position="723"/>
        <end position="734"/>
    </location>
</feature>
<feature type="compositionally biased region" description="Basic and acidic residues" evidence="3">
    <location>
        <begin position="176"/>
        <end position="192"/>
    </location>
</feature>
<feature type="region of interest" description="Disordered" evidence="3">
    <location>
        <begin position="119"/>
        <end position="201"/>
    </location>
</feature>
<evidence type="ECO:0000313" key="6">
    <source>
        <dbReference type="Proteomes" id="UP000175829"/>
    </source>
</evidence>
<evidence type="ECO:0000256" key="3">
    <source>
        <dbReference type="SAM" id="MobiDB-lite"/>
    </source>
</evidence>
<evidence type="ECO:0000256" key="1">
    <source>
        <dbReference type="ARBA" id="ARBA00022741"/>
    </source>
</evidence>
<dbReference type="InterPro" id="IPR003593">
    <property type="entry name" value="AAA+_ATPase"/>
</dbReference>
<feature type="compositionally biased region" description="Gly residues" evidence="3">
    <location>
        <begin position="138"/>
        <end position="150"/>
    </location>
</feature>
<keyword evidence="1" id="KW-0547">Nucleotide-binding</keyword>
<dbReference type="Pfam" id="PF07724">
    <property type="entry name" value="AAA_2"/>
    <property type="match status" value="1"/>
</dbReference>
<dbReference type="InterPro" id="IPR003959">
    <property type="entry name" value="ATPase_AAA_core"/>
</dbReference>
<name>A0A1E7K7K4_9ACTN</name>
<dbReference type="InterPro" id="IPR001270">
    <property type="entry name" value="ClpA/B"/>
</dbReference>
<dbReference type="Proteomes" id="UP000175829">
    <property type="component" value="Unassembled WGS sequence"/>
</dbReference>
<evidence type="ECO:0000259" key="4">
    <source>
        <dbReference type="SMART" id="SM00382"/>
    </source>
</evidence>
<dbReference type="GO" id="GO:0034605">
    <property type="term" value="P:cellular response to heat"/>
    <property type="evidence" value="ECO:0007669"/>
    <property type="project" value="TreeGrafter"/>
</dbReference>
<reference evidence="5 6" key="1">
    <citation type="journal article" date="2016" name="Front. Microbiol.">
        <title>Comparative Genomics Analysis of Streptomyces Species Reveals Their Adaptation to the Marine Environment and Their Diversity at the Genomic Level.</title>
        <authorList>
            <person name="Tian X."/>
            <person name="Zhang Z."/>
            <person name="Yang T."/>
            <person name="Chen M."/>
            <person name="Li J."/>
            <person name="Chen F."/>
            <person name="Yang J."/>
            <person name="Li W."/>
            <person name="Zhang B."/>
            <person name="Zhang Z."/>
            <person name="Wu J."/>
            <person name="Zhang C."/>
            <person name="Long L."/>
            <person name="Xiao J."/>
        </authorList>
    </citation>
    <scope>NUCLEOTIDE SEQUENCE [LARGE SCALE GENOMIC DNA]</scope>
    <source>
        <strain evidence="5 6">SCSIO M10379</strain>
    </source>
</reference>
<feature type="region of interest" description="Disordered" evidence="3">
    <location>
        <begin position="1"/>
        <end position="38"/>
    </location>
</feature>
<evidence type="ECO:0000256" key="2">
    <source>
        <dbReference type="ARBA" id="ARBA00022840"/>
    </source>
</evidence>
<dbReference type="EMBL" id="LJGV01000022">
    <property type="protein sequence ID" value="OEU99908.1"/>
    <property type="molecule type" value="Genomic_DNA"/>
</dbReference>
<dbReference type="AlphaFoldDB" id="A0A1E7K7K4"/>
<dbReference type="InterPro" id="IPR027417">
    <property type="entry name" value="P-loop_NTPase"/>
</dbReference>
<dbReference type="Gene3D" id="3.40.50.300">
    <property type="entry name" value="P-loop containing nucleotide triphosphate hydrolases"/>
    <property type="match status" value="1"/>
</dbReference>
<gene>
    <name evidence="5" type="ORF">AN217_21270</name>
</gene>